<feature type="non-terminal residue" evidence="3">
    <location>
        <position position="156"/>
    </location>
</feature>
<name>A0A812SK17_SYMPI</name>
<proteinExistence type="predicted"/>
<dbReference type="Proteomes" id="UP000649617">
    <property type="component" value="Unassembled WGS sequence"/>
</dbReference>
<feature type="region of interest" description="Disordered" evidence="1">
    <location>
        <begin position="67"/>
        <end position="94"/>
    </location>
</feature>
<accession>A0A812SK17</accession>
<keyword evidence="2" id="KW-0472">Membrane</keyword>
<feature type="compositionally biased region" description="Low complexity" evidence="1">
    <location>
        <begin position="1"/>
        <end position="14"/>
    </location>
</feature>
<organism evidence="3 4">
    <name type="scientific">Symbiodinium pilosum</name>
    <name type="common">Dinoflagellate</name>
    <dbReference type="NCBI Taxonomy" id="2952"/>
    <lineage>
        <taxon>Eukaryota</taxon>
        <taxon>Sar</taxon>
        <taxon>Alveolata</taxon>
        <taxon>Dinophyceae</taxon>
        <taxon>Suessiales</taxon>
        <taxon>Symbiodiniaceae</taxon>
        <taxon>Symbiodinium</taxon>
    </lineage>
</organism>
<evidence type="ECO:0000256" key="1">
    <source>
        <dbReference type="SAM" id="MobiDB-lite"/>
    </source>
</evidence>
<sequence>AIAKAMDDGAAAAKDVGKDSGETLEASPASVTTAGNGGNHLVYGLVGGIAGAIALGGGAYYFMSGGKTKSKKKSKRAVGVEQAPMIQESPAPAAPVEPVATIGTLGSGQYQNMPMYPMGQQAQMTPVPQFYQQVPAYQPMNYVYQYPGVQVATPMS</sequence>
<feature type="transmembrane region" description="Helical" evidence="2">
    <location>
        <begin position="41"/>
        <end position="63"/>
    </location>
</feature>
<keyword evidence="2" id="KW-1133">Transmembrane helix</keyword>
<dbReference type="EMBL" id="CAJNIZ010025513">
    <property type="protein sequence ID" value="CAE7484713.1"/>
    <property type="molecule type" value="Genomic_DNA"/>
</dbReference>
<reference evidence="3" key="1">
    <citation type="submission" date="2021-02" db="EMBL/GenBank/DDBJ databases">
        <authorList>
            <person name="Dougan E. K."/>
            <person name="Rhodes N."/>
            <person name="Thang M."/>
            <person name="Chan C."/>
        </authorList>
    </citation>
    <scope>NUCLEOTIDE SEQUENCE</scope>
</reference>
<protein>
    <submittedName>
        <fullName evidence="3">Uncharacterized protein</fullName>
    </submittedName>
</protein>
<feature type="region of interest" description="Disordered" evidence="1">
    <location>
        <begin position="1"/>
        <end position="32"/>
    </location>
</feature>
<evidence type="ECO:0000313" key="4">
    <source>
        <dbReference type="Proteomes" id="UP000649617"/>
    </source>
</evidence>
<keyword evidence="4" id="KW-1185">Reference proteome</keyword>
<evidence type="ECO:0000313" key="3">
    <source>
        <dbReference type="EMBL" id="CAE7484713.1"/>
    </source>
</evidence>
<keyword evidence="2" id="KW-0812">Transmembrane</keyword>
<dbReference type="AlphaFoldDB" id="A0A812SK17"/>
<gene>
    <name evidence="3" type="ORF">SPIL2461_LOCUS12417</name>
</gene>
<comment type="caution">
    <text evidence="3">The sequence shown here is derived from an EMBL/GenBank/DDBJ whole genome shotgun (WGS) entry which is preliminary data.</text>
</comment>
<evidence type="ECO:0000256" key="2">
    <source>
        <dbReference type="SAM" id="Phobius"/>
    </source>
</evidence>